<sequence length="459" mass="49459">MKSLVLLLLGLSAIACNGQDETAAATTIAEPEPQESTWGRIYLRNGLAPIQYFRDAFGGPIAPREVFFYFPKRDEDRFGCDPLPESELLVIEAANRSAVLVVDRGECTFERKARLADEMGAAALVVVSPTDDVSAPIAALKDEDGDISIASVMIRRTAGDMLRVVGKQIAIYGRLIPMTCQRVPYTCKPRLEIEKDYVASSPARSGSVLSVGAEKEDDGTRQGNFVAATYGSVLPTMTPFPLVTPLDGSQACTDVKEDNTGQSEFAGKVVMIPAGVAGHCSEFEKVSNAQRRGASVILLIQHENTTVMTHPGVEASWLAYNITIPVLAVSSSTGATLASFRDTQGDAASLRFAVSNGIADAWELLAKHSQRSSWPKRLKRCSKTLAALLTQLRVLGGDEEMEEALKNVFITVVGGSRQEWEKVASPDEDVAVDHSTPVDGSTQEAVIHAMKKSQARDEL</sequence>
<keyword evidence="2" id="KW-0325">Glycoprotein</keyword>
<dbReference type="OrthoDB" id="10045365at2759"/>
<evidence type="ECO:0000256" key="1">
    <source>
        <dbReference type="ARBA" id="ARBA00022729"/>
    </source>
</evidence>
<dbReference type="HOGENOM" id="CLU_666447_0_0_1"/>
<evidence type="ECO:0000259" key="4">
    <source>
        <dbReference type="Pfam" id="PF02225"/>
    </source>
</evidence>
<dbReference type="VEuPathDB" id="FungiDB:KRP22_4606"/>
<accession>H3H0V3</accession>
<feature type="domain" description="PA" evidence="4">
    <location>
        <begin position="241"/>
        <end position="337"/>
    </location>
</feature>
<dbReference type="InterPro" id="IPR003137">
    <property type="entry name" value="PA_domain"/>
</dbReference>
<evidence type="ECO:0000313" key="6">
    <source>
        <dbReference type="Proteomes" id="UP000005238"/>
    </source>
</evidence>
<feature type="signal peptide" evidence="3">
    <location>
        <begin position="1"/>
        <end position="18"/>
    </location>
</feature>
<proteinExistence type="predicted"/>
<protein>
    <recommendedName>
        <fullName evidence="4">PA domain-containing protein</fullName>
    </recommendedName>
</protein>
<keyword evidence="6" id="KW-1185">Reference proteome</keyword>
<reference evidence="5" key="2">
    <citation type="submission" date="2015-06" db="UniProtKB">
        <authorList>
            <consortium name="EnsemblProtists"/>
        </authorList>
    </citation>
    <scope>IDENTIFICATION</scope>
    <source>
        <strain evidence="5">Pr102</strain>
    </source>
</reference>
<dbReference type="RefSeq" id="XP_067738050.1">
    <property type="nucleotide sequence ID" value="XM_067884662.1"/>
</dbReference>
<dbReference type="GeneID" id="94220451"/>
<evidence type="ECO:0000313" key="5">
    <source>
        <dbReference type="EnsemblProtists" id="Phyra83812"/>
    </source>
</evidence>
<dbReference type="CDD" id="cd00538">
    <property type="entry name" value="PA"/>
    <property type="match status" value="1"/>
</dbReference>
<dbReference type="PANTHER" id="PTHR22702">
    <property type="entry name" value="PROTEASE-ASSOCIATED DOMAIN-CONTAINING PROTEIN"/>
    <property type="match status" value="1"/>
</dbReference>
<dbReference type="STRING" id="164328.H3H0V3"/>
<feature type="domain" description="PA" evidence="4">
    <location>
        <begin position="96"/>
        <end position="162"/>
    </location>
</feature>
<dbReference type="InterPro" id="IPR046450">
    <property type="entry name" value="PA_dom_sf"/>
</dbReference>
<evidence type="ECO:0000256" key="2">
    <source>
        <dbReference type="ARBA" id="ARBA00023180"/>
    </source>
</evidence>
<dbReference type="PANTHER" id="PTHR22702:SF1">
    <property type="entry name" value="PROTEASE-ASSOCIATED DOMAIN-CONTAINING PROTEIN 1"/>
    <property type="match status" value="1"/>
</dbReference>
<dbReference type="Gene3D" id="3.50.30.30">
    <property type="match status" value="2"/>
</dbReference>
<dbReference type="InParanoid" id="H3H0V3"/>
<name>H3H0V3_PHYRM</name>
<dbReference type="SUPFAM" id="SSF52025">
    <property type="entry name" value="PA domain"/>
    <property type="match status" value="1"/>
</dbReference>
<dbReference type="EnsemblProtists" id="Phyra83812">
    <property type="protein sequence ID" value="Phyra83812"/>
    <property type="gene ID" value="Phyra83812"/>
</dbReference>
<dbReference type="OMA" id="MACENSV"/>
<dbReference type="FunFam" id="3.50.30.30:FF:000066">
    <property type="entry name" value="Signal peptide peptidase-like protein"/>
    <property type="match status" value="1"/>
</dbReference>
<feature type="chain" id="PRO_5003588046" description="PA domain-containing protein" evidence="3">
    <location>
        <begin position="19"/>
        <end position="459"/>
    </location>
</feature>
<dbReference type="VEuPathDB" id="FungiDB:KRP23_13894"/>
<keyword evidence="1 3" id="KW-0732">Signal</keyword>
<reference evidence="6" key="1">
    <citation type="journal article" date="2006" name="Science">
        <title>Phytophthora genome sequences uncover evolutionary origins and mechanisms of pathogenesis.</title>
        <authorList>
            <person name="Tyler B.M."/>
            <person name="Tripathy S."/>
            <person name="Zhang X."/>
            <person name="Dehal P."/>
            <person name="Jiang R.H."/>
            <person name="Aerts A."/>
            <person name="Arredondo F.D."/>
            <person name="Baxter L."/>
            <person name="Bensasson D."/>
            <person name="Beynon J.L."/>
            <person name="Chapman J."/>
            <person name="Damasceno C.M."/>
            <person name="Dorrance A.E."/>
            <person name="Dou D."/>
            <person name="Dickerman A.W."/>
            <person name="Dubchak I.L."/>
            <person name="Garbelotto M."/>
            <person name="Gijzen M."/>
            <person name="Gordon S.G."/>
            <person name="Govers F."/>
            <person name="Grunwald N.J."/>
            <person name="Huang W."/>
            <person name="Ivors K.L."/>
            <person name="Jones R.W."/>
            <person name="Kamoun S."/>
            <person name="Krampis K."/>
            <person name="Lamour K.H."/>
            <person name="Lee M.K."/>
            <person name="McDonald W.H."/>
            <person name="Medina M."/>
            <person name="Meijer H.J."/>
            <person name="Nordberg E.K."/>
            <person name="Maclean D.J."/>
            <person name="Ospina-Giraldo M.D."/>
            <person name="Morris P.F."/>
            <person name="Phuntumart V."/>
            <person name="Putnam N.H."/>
            <person name="Rash S."/>
            <person name="Rose J.K."/>
            <person name="Sakihama Y."/>
            <person name="Salamov A.A."/>
            <person name="Savidor A."/>
            <person name="Scheuring C.F."/>
            <person name="Smith B.M."/>
            <person name="Sobral B.W."/>
            <person name="Terry A."/>
            <person name="Torto-Alalibo T.A."/>
            <person name="Win J."/>
            <person name="Xu Z."/>
            <person name="Zhang H."/>
            <person name="Grigoriev I.V."/>
            <person name="Rokhsar D.S."/>
            <person name="Boore J.L."/>
        </authorList>
    </citation>
    <scope>NUCLEOTIDE SEQUENCE [LARGE SCALE GENOMIC DNA]</scope>
    <source>
        <strain evidence="6">Pr102</strain>
    </source>
</reference>
<dbReference type="Pfam" id="PF02225">
    <property type="entry name" value="PA"/>
    <property type="match status" value="2"/>
</dbReference>
<dbReference type="PROSITE" id="PS51257">
    <property type="entry name" value="PROKAR_LIPOPROTEIN"/>
    <property type="match status" value="1"/>
</dbReference>
<dbReference type="Proteomes" id="UP000005238">
    <property type="component" value="Unassembled WGS sequence"/>
</dbReference>
<organism evidence="5 6">
    <name type="scientific">Phytophthora ramorum</name>
    <name type="common">Sudden oak death agent</name>
    <dbReference type="NCBI Taxonomy" id="164328"/>
    <lineage>
        <taxon>Eukaryota</taxon>
        <taxon>Sar</taxon>
        <taxon>Stramenopiles</taxon>
        <taxon>Oomycota</taxon>
        <taxon>Peronosporomycetes</taxon>
        <taxon>Peronosporales</taxon>
        <taxon>Peronosporaceae</taxon>
        <taxon>Phytophthora</taxon>
    </lineage>
</organism>
<evidence type="ECO:0000256" key="3">
    <source>
        <dbReference type="SAM" id="SignalP"/>
    </source>
</evidence>
<dbReference type="eggNOG" id="ENOG502SFCA">
    <property type="taxonomic scope" value="Eukaryota"/>
</dbReference>
<dbReference type="AlphaFoldDB" id="H3H0V3"/>
<dbReference type="EMBL" id="DS566094">
    <property type="status" value="NOT_ANNOTATED_CDS"/>
    <property type="molecule type" value="Genomic_DNA"/>
</dbReference>